<evidence type="ECO:0000259" key="1">
    <source>
        <dbReference type="PROSITE" id="PS51203"/>
    </source>
</evidence>
<protein>
    <recommendedName>
        <fullName evidence="1">CS domain-containing protein</fullName>
    </recommendedName>
</protein>
<dbReference type="PANTHER" id="PTHR12356">
    <property type="entry name" value="NUCLEAR MOVEMENT PROTEIN NUDC"/>
    <property type="match status" value="1"/>
</dbReference>
<evidence type="ECO:0000313" key="3">
    <source>
        <dbReference type="Proteomes" id="UP000692954"/>
    </source>
</evidence>
<dbReference type="GO" id="GO:0006457">
    <property type="term" value="P:protein folding"/>
    <property type="evidence" value="ECO:0007669"/>
    <property type="project" value="TreeGrafter"/>
</dbReference>
<dbReference type="AlphaFoldDB" id="A0A8S1RPK6"/>
<organism evidence="2 3">
    <name type="scientific">Paramecium sonneborni</name>
    <dbReference type="NCBI Taxonomy" id="65129"/>
    <lineage>
        <taxon>Eukaryota</taxon>
        <taxon>Sar</taxon>
        <taxon>Alveolata</taxon>
        <taxon>Ciliophora</taxon>
        <taxon>Intramacronucleata</taxon>
        <taxon>Oligohymenophorea</taxon>
        <taxon>Peniculida</taxon>
        <taxon>Parameciidae</taxon>
        <taxon>Paramecium</taxon>
    </lineage>
</organism>
<feature type="domain" description="CS" evidence="1">
    <location>
        <begin position="1"/>
        <end position="63"/>
    </location>
</feature>
<dbReference type="OrthoDB" id="515366at2759"/>
<dbReference type="GO" id="GO:0051082">
    <property type="term" value="F:unfolded protein binding"/>
    <property type="evidence" value="ECO:0007669"/>
    <property type="project" value="TreeGrafter"/>
</dbReference>
<dbReference type="EMBL" id="CAJJDN010000195">
    <property type="protein sequence ID" value="CAD8128735.1"/>
    <property type="molecule type" value="Genomic_DNA"/>
</dbReference>
<accession>A0A8S1RPK6</accession>
<evidence type="ECO:0000313" key="2">
    <source>
        <dbReference type="EMBL" id="CAD8128735.1"/>
    </source>
</evidence>
<keyword evidence="3" id="KW-1185">Reference proteome</keyword>
<sequence length="126" mass="14454">MPKLDIQIKGDHIKIGIKGNPAFIDEPLVKQCDSSESYWLIEDEELHIILQKAYKGELWPSVFVGHGKVDPLTEQELQKKMLLERFQEEHPVERFQEEHPGFDFSGAQVNGMVPNARTFMGGIKHN</sequence>
<proteinExistence type="predicted"/>
<name>A0A8S1RPK6_9CILI</name>
<reference evidence="2" key="1">
    <citation type="submission" date="2021-01" db="EMBL/GenBank/DDBJ databases">
        <authorList>
            <consortium name="Genoscope - CEA"/>
            <person name="William W."/>
        </authorList>
    </citation>
    <scope>NUCLEOTIDE SEQUENCE</scope>
</reference>
<dbReference type="GO" id="GO:0005737">
    <property type="term" value="C:cytoplasm"/>
    <property type="evidence" value="ECO:0007669"/>
    <property type="project" value="TreeGrafter"/>
</dbReference>
<dbReference type="InterPro" id="IPR037898">
    <property type="entry name" value="NudC_fam"/>
</dbReference>
<dbReference type="PROSITE" id="PS51203">
    <property type="entry name" value="CS"/>
    <property type="match status" value="1"/>
</dbReference>
<dbReference type="PANTHER" id="PTHR12356:SF18">
    <property type="entry name" value="NUDC DOMAIN-CONTAINING PROTEIN 2"/>
    <property type="match status" value="1"/>
</dbReference>
<dbReference type="InterPro" id="IPR007052">
    <property type="entry name" value="CS_dom"/>
</dbReference>
<dbReference type="Pfam" id="PF04969">
    <property type="entry name" value="CS"/>
    <property type="match status" value="1"/>
</dbReference>
<gene>
    <name evidence="2" type="ORF">PSON_ATCC_30995.1.T1950007</name>
</gene>
<dbReference type="Proteomes" id="UP000692954">
    <property type="component" value="Unassembled WGS sequence"/>
</dbReference>
<comment type="caution">
    <text evidence="2">The sequence shown here is derived from an EMBL/GenBank/DDBJ whole genome shotgun (WGS) entry which is preliminary data.</text>
</comment>
<dbReference type="CDD" id="cd06467">
    <property type="entry name" value="p23_NUDC_like"/>
    <property type="match status" value="1"/>
</dbReference>